<evidence type="ECO:0000313" key="1">
    <source>
        <dbReference type="EMBL" id="KAF2470177.1"/>
    </source>
</evidence>
<sequence>MNHPSTNPPSSGGPPSASASARTALRSSVVAAFNGRYPLCNCLPSSQLPFLFSSLLLLPPPASYRHLLLFFFPLQLLLSLIDHGWCISRLIKAPRASPEVTVLNAHSS</sequence>
<proteinExistence type="predicted"/>
<organism evidence="1 2">
    <name type="scientific">Lindgomyces ingoldianus</name>
    <dbReference type="NCBI Taxonomy" id="673940"/>
    <lineage>
        <taxon>Eukaryota</taxon>
        <taxon>Fungi</taxon>
        <taxon>Dikarya</taxon>
        <taxon>Ascomycota</taxon>
        <taxon>Pezizomycotina</taxon>
        <taxon>Dothideomycetes</taxon>
        <taxon>Pleosporomycetidae</taxon>
        <taxon>Pleosporales</taxon>
        <taxon>Lindgomycetaceae</taxon>
        <taxon>Lindgomyces</taxon>
    </lineage>
</organism>
<evidence type="ECO:0000313" key="2">
    <source>
        <dbReference type="Proteomes" id="UP000799755"/>
    </source>
</evidence>
<comment type="caution">
    <text evidence="1">The sequence shown here is derived from an EMBL/GenBank/DDBJ whole genome shotgun (WGS) entry which is preliminary data.</text>
</comment>
<accession>A0ACB6QTJ6</accession>
<dbReference type="EMBL" id="MU003509">
    <property type="protein sequence ID" value="KAF2470177.1"/>
    <property type="molecule type" value="Genomic_DNA"/>
</dbReference>
<protein>
    <submittedName>
        <fullName evidence="1">Uncharacterized protein</fullName>
    </submittedName>
</protein>
<reference evidence="1" key="1">
    <citation type="journal article" date="2020" name="Stud. Mycol.">
        <title>101 Dothideomycetes genomes: a test case for predicting lifestyles and emergence of pathogens.</title>
        <authorList>
            <person name="Haridas S."/>
            <person name="Albert R."/>
            <person name="Binder M."/>
            <person name="Bloem J."/>
            <person name="Labutti K."/>
            <person name="Salamov A."/>
            <person name="Andreopoulos B."/>
            <person name="Baker S."/>
            <person name="Barry K."/>
            <person name="Bills G."/>
            <person name="Bluhm B."/>
            <person name="Cannon C."/>
            <person name="Castanera R."/>
            <person name="Culley D."/>
            <person name="Daum C."/>
            <person name="Ezra D."/>
            <person name="Gonzalez J."/>
            <person name="Henrissat B."/>
            <person name="Kuo A."/>
            <person name="Liang C."/>
            <person name="Lipzen A."/>
            <person name="Lutzoni F."/>
            <person name="Magnuson J."/>
            <person name="Mondo S."/>
            <person name="Nolan M."/>
            <person name="Ohm R."/>
            <person name="Pangilinan J."/>
            <person name="Park H.-J."/>
            <person name="Ramirez L."/>
            <person name="Alfaro M."/>
            <person name="Sun H."/>
            <person name="Tritt A."/>
            <person name="Yoshinaga Y."/>
            <person name="Zwiers L.-H."/>
            <person name="Turgeon B."/>
            <person name="Goodwin S."/>
            <person name="Spatafora J."/>
            <person name="Crous P."/>
            <person name="Grigoriev I."/>
        </authorList>
    </citation>
    <scope>NUCLEOTIDE SEQUENCE</scope>
    <source>
        <strain evidence="1">ATCC 200398</strain>
    </source>
</reference>
<gene>
    <name evidence="1" type="ORF">BDR25DRAFT_37675</name>
</gene>
<keyword evidence="2" id="KW-1185">Reference proteome</keyword>
<dbReference type="Proteomes" id="UP000799755">
    <property type="component" value="Unassembled WGS sequence"/>
</dbReference>
<name>A0ACB6QTJ6_9PLEO</name>